<feature type="non-terminal residue" evidence="1">
    <location>
        <position position="1"/>
    </location>
</feature>
<dbReference type="EMBL" id="JASPKZ010000004">
    <property type="protein sequence ID" value="KAJ9601731.1"/>
    <property type="molecule type" value="Genomic_DNA"/>
</dbReference>
<accession>A0AAD8AMG9</accession>
<gene>
    <name evidence="1" type="ORF">L9F63_000122</name>
</gene>
<dbReference type="AlphaFoldDB" id="A0AAD8AMG9"/>
<organism evidence="1 2">
    <name type="scientific">Diploptera punctata</name>
    <name type="common">Pacific beetle cockroach</name>
    <dbReference type="NCBI Taxonomy" id="6984"/>
    <lineage>
        <taxon>Eukaryota</taxon>
        <taxon>Metazoa</taxon>
        <taxon>Ecdysozoa</taxon>
        <taxon>Arthropoda</taxon>
        <taxon>Hexapoda</taxon>
        <taxon>Insecta</taxon>
        <taxon>Pterygota</taxon>
        <taxon>Neoptera</taxon>
        <taxon>Polyneoptera</taxon>
        <taxon>Dictyoptera</taxon>
        <taxon>Blattodea</taxon>
        <taxon>Blaberoidea</taxon>
        <taxon>Blaberidae</taxon>
        <taxon>Diplopterinae</taxon>
        <taxon>Diploptera</taxon>
    </lineage>
</organism>
<protein>
    <submittedName>
        <fullName evidence="1">Uncharacterized protein</fullName>
    </submittedName>
</protein>
<comment type="caution">
    <text evidence="1">The sequence shown here is derived from an EMBL/GenBank/DDBJ whole genome shotgun (WGS) entry which is preliminary data.</text>
</comment>
<keyword evidence="2" id="KW-1185">Reference proteome</keyword>
<evidence type="ECO:0000313" key="2">
    <source>
        <dbReference type="Proteomes" id="UP001233999"/>
    </source>
</evidence>
<feature type="non-terminal residue" evidence="1">
    <location>
        <position position="62"/>
    </location>
</feature>
<evidence type="ECO:0000313" key="1">
    <source>
        <dbReference type="EMBL" id="KAJ9601731.1"/>
    </source>
</evidence>
<reference evidence="1" key="2">
    <citation type="submission" date="2023-05" db="EMBL/GenBank/DDBJ databases">
        <authorList>
            <person name="Fouks B."/>
        </authorList>
    </citation>
    <scope>NUCLEOTIDE SEQUENCE</scope>
    <source>
        <strain evidence="1">Stay&amp;Tobe</strain>
        <tissue evidence="1">Testes</tissue>
    </source>
</reference>
<proteinExistence type="predicted"/>
<reference evidence="1" key="1">
    <citation type="journal article" date="2023" name="IScience">
        <title>Live-bearing cockroach genome reveals convergent evolutionary mechanisms linked to viviparity in insects and beyond.</title>
        <authorList>
            <person name="Fouks B."/>
            <person name="Harrison M.C."/>
            <person name="Mikhailova A.A."/>
            <person name="Marchal E."/>
            <person name="English S."/>
            <person name="Carruthers M."/>
            <person name="Jennings E.C."/>
            <person name="Chiamaka E.L."/>
            <person name="Frigard R.A."/>
            <person name="Pippel M."/>
            <person name="Attardo G.M."/>
            <person name="Benoit J.B."/>
            <person name="Bornberg-Bauer E."/>
            <person name="Tobe S.S."/>
        </authorList>
    </citation>
    <scope>NUCLEOTIDE SEQUENCE</scope>
    <source>
        <strain evidence="1">Stay&amp;Tobe</strain>
    </source>
</reference>
<name>A0AAD8AMG9_DIPPU</name>
<sequence length="62" mass="7098">FGLYLIHPLSPIASLPLAVWQMVFSDLDGCSLNVDYVKEAPWIDEQKFKDGHVLNFMKHVSH</sequence>
<dbReference type="Proteomes" id="UP001233999">
    <property type="component" value="Unassembled WGS sequence"/>
</dbReference>